<accession>S4RUN6</accession>
<dbReference type="CDD" id="cd00077">
    <property type="entry name" value="HDc"/>
    <property type="match status" value="1"/>
</dbReference>
<protein>
    <recommendedName>
        <fullName evidence="2">HD/PDEase domain-containing protein</fullName>
    </recommendedName>
</protein>
<comment type="similarity">
    <text evidence="1">Belongs to the SAMHD1 family.</text>
</comment>
<reference evidence="3" key="2">
    <citation type="submission" date="2025-09" db="UniProtKB">
        <authorList>
            <consortium name="Ensembl"/>
        </authorList>
    </citation>
    <scope>IDENTIFICATION</scope>
</reference>
<proteinExistence type="inferred from homology"/>
<dbReference type="GO" id="GO:0005634">
    <property type="term" value="C:nucleus"/>
    <property type="evidence" value="ECO:0007669"/>
    <property type="project" value="TreeGrafter"/>
</dbReference>
<evidence type="ECO:0000256" key="1">
    <source>
        <dbReference type="ARBA" id="ARBA00005776"/>
    </source>
</evidence>
<sequence>KMINDPIHGLIELKKPLLLIVDTPEFQRLRFIKQLGLCHKVYPSAVHTRFEHCIGTSHLAGQLVRHLKECSKEHNITDMDVLCVEIAGLCHDLGHGPFSHAFETVMKKKGIEWKHELKSVEMLCHLIEKNSLQKDLENCGLQFPHHLILIASLIVAPKAGPLSSATEWLYIEKEYKCKMFLFEIVANDLNCIDVDKFDYFARDAYYLGFNTGFEHQRYIQNARVCEFHGDFHICQPKKQWSNLLELFHVRERLHRNAYQHRVTKLIEHKKMYSNSEIRIPNRVAEAIKEGYSKLIGDKVNSMESYSTLTDSIYETILHSDDEELCKAKDIIMGIERRNLPKFVGE</sequence>
<dbReference type="Pfam" id="PF01966">
    <property type="entry name" value="HD"/>
    <property type="match status" value="1"/>
</dbReference>
<dbReference type="SUPFAM" id="SSF109604">
    <property type="entry name" value="HD-domain/PDEase-like"/>
    <property type="match status" value="1"/>
</dbReference>
<dbReference type="Ensembl" id="ENSPMAT00000008965.1">
    <property type="protein sequence ID" value="ENSPMAP00000008926.1"/>
    <property type="gene ID" value="ENSPMAG00000008111.1"/>
</dbReference>
<dbReference type="InterPro" id="IPR006674">
    <property type="entry name" value="HD_domain"/>
</dbReference>
<dbReference type="GO" id="GO:0006203">
    <property type="term" value="P:dGTP catabolic process"/>
    <property type="evidence" value="ECO:0007669"/>
    <property type="project" value="TreeGrafter"/>
</dbReference>
<dbReference type="GO" id="GO:0051607">
    <property type="term" value="P:defense response to virus"/>
    <property type="evidence" value="ECO:0007669"/>
    <property type="project" value="TreeGrafter"/>
</dbReference>
<dbReference type="OMA" id="VANDLNC"/>
<dbReference type="HOGENOM" id="CLU_026821_1_4_1"/>
<dbReference type="GeneTree" id="ENSGT00390000013867"/>
<dbReference type="GO" id="GO:0008832">
    <property type="term" value="F:dGTPase activity"/>
    <property type="evidence" value="ECO:0007669"/>
    <property type="project" value="TreeGrafter"/>
</dbReference>
<dbReference type="PANTHER" id="PTHR11373:SF4">
    <property type="entry name" value="DEOXYNUCLEOSIDE TRIPHOSPHATE TRIPHOSPHOHYDROLASE SAMHD1"/>
    <property type="match status" value="1"/>
</dbReference>
<feature type="domain" description="HD/PDEase" evidence="2">
    <location>
        <begin position="45"/>
        <end position="209"/>
    </location>
</feature>
<dbReference type="GO" id="GO:0045088">
    <property type="term" value="P:regulation of innate immune response"/>
    <property type="evidence" value="ECO:0007669"/>
    <property type="project" value="TreeGrafter"/>
</dbReference>
<dbReference type="Gene3D" id="1.10.3210.10">
    <property type="entry name" value="Hypothetical protein af1432"/>
    <property type="match status" value="1"/>
</dbReference>
<dbReference type="STRING" id="7757.ENSPMAP00000008926"/>
<organism evidence="3">
    <name type="scientific">Petromyzon marinus</name>
    <name type="common">Sea lamprey</name>
    <dbReference type="NCBI Taxonomy" id="7757"/>
    <lineage>
        <taxon>Eukaryota</taxon>
        <taxon>Metazoa</taxon>
        <taxon>Chordata</taxon>
        <taxon>Craniata</taxon>
        <taxon>Vertebrata</taxon>
        <taxon>Cyclostomata</taxon>
        <taxon>Hyperoartia</taxon>
        <taxon>Petromyzontiformes</taxon>
        <taxon>Petromyzontidae</taxon>
        <taxon>Petromyzon</taxon>
    </lineage>
</organism>
<reference evidence="3" key="1">
    <citation type="submission" date="2025-08" db="UniProtKB">
        <authorList>
            <consortium name="Ensembl"/>
        </authorList>
    </citation>
    <scope>IDENTIFICATION</scope>
</reference>
<dbReference type="InterPro" id="IPR050135">
    <property type="entry name" value="dGTPase-like"/>
</dbReference>
<evidence type="ECO:0000259" key="2">
    <source>
        <dbReference type="SMART" id="SM00471"/>
    </source>
</evidence>
<dbReference type="InterPro" id="IPR003607">
    <property type="entry name" value="HD/PDEase_dom"/>
</dbReference>
<dbReference type="AlphaFoldDB" id="S4RUN6"/>
<dbReference type="SMART" id="SM00471">
    <property type="entry name" value="HDc"/>
    <property type="match status" value="1"/>
</dbReference>
<evidence type="ECO:0000313" key="3">
    <source>
        <dbReference type="Ensembl" id="ENSPMAP00000008926.1"/>
    </source>
</evidence>
<dbReference type="PANTHER" id="PTHR11373">
    <property type="entry name" value="DEOXYNUCLEOSIDE TRIPHOSPHATE TRIPHOSPHOHYDROLASE"/>
    <property type="match status" value="1"/>
</dbReference>
<name>S4RUN6_PETMA</name>